<dbReference type="EMBL" id="JAGSOG010000007">
    <property type="protein sequence ID" value="MBR7832183.1"/>
    <property type="molecule type" value="Genomic_DNA"/>
</dbReference>
<accession>A0A941IPQ7</accession>
<dbReference type="InterPro" id="IPR000073">
    <property type="entry name" value="AB_hydrolase_1"/>
</dbReference>
<feature type="domain" description="Serine aminopeptidase S33" evidence="5">
    <location>
        <begin position="42"/>
        <end position="254"/>
    </location>
</feature>
<evidence type="ECO:0000259" key="5">
    <source>
        <dbReference type="Pfam" id="PF12146"/>
    </source>
</evidence>
<dbReference type="GO" id="GO:0052689">
    <property type="term" value="F:carboxylic ester hydrolase activity"/>
    <property type="evidence" value="ECO:0007669"/>
    <property type="project" value="InterPro"/>
</dbReference>
<dbReference type="InterPro" id="IPR050266">
    <property type="entry name" value="AB_hydrolase_sf"/>
</dbReference>
<feature type="active site" description="Nucleophile" evidence="1">
    <location>
        <position position="118"/>
    </location>
</feature>
<feature type="active site" description="Charge relay system" evidence="1">
    <location>
        <position position="219"/>
    </location>
</feature>
<name>A0A941IPQ7_9ACTN</name>
<evidence type="ECO:0000313" key="7">
    <source>
        <dbReference type="Proteomes" id="UP000675781"/>
    </source>
</evidence>
<dbReference type="SUPFAM" id="SSF53474">
    <property type="entry name" value="alpha/beta-Hydrolases"/>
    <property type="match status" value="1"/>
</dbReference>
<dbReference type="PRINTS" id="PR00111">
    <property type="entry name" value="ABHYDROLASE"/>
</dbReference>
<feature type="site" description="Important for substrate specificity" evidence="3">
    <location>
        <position position="168"/>
    </location>
</feature>
<dbReference type="Proteomes" id="UP000675781">
    <property type="component" value="Unassembled WGS sequence"/>
</dbReference>
<feature type="binding site" evidence="2">
    <location>
        <position position="48"/>
    </location>
    <ligand>
        <name>substrate</name>
    </ligand>
</feature>
<dbReference type="AlphaFoldDB" id="A0A941IPQ7"/>
<evidence type="ECO:0000256" key="1">
    <source>
        <dbReference type="PIRSR" id="PIRSR017388-1"/>
    </source>
</evidence>
<feature type="region of interest" description="Disordered" evidence="4">
    <location>
        <begin position="1"/>
        <end position="31"/>
    </location>
</feature>
<keyword evidence="7" id="KW-1185">Reference proteome</keyword>
<dbReference type="PANTHER" id="PTHR43798">
    <property type="entry name" value="MONOACYLGLYCEROL LIPASE"/>
    <property type="match status" value="1"/>
</dbReference>
<sequence length="276" mass="29417">MKDAAVTTDTVATTDGPEGPQPLLPGAEPWSAGPEGRAEIGILLCHGFTGSPHSMRPWGEYLAAAHPDYAIDLPLLPGHGRTWRHLQRTGWPDWYGALEQALEALSARCGRVYLMGLSMGGGLALRLAEQHPDTVAGLVLVNPSVTRNKPTEALLPVISRFVPSISSIGSDVKKPGVTEVGTDRTPLKAAYSLSRFWQVVAADLPKVTAPVLVLHSAEDNVVHPRNAAMVLARVSSADKAEVVLPESYHVATLDNDAELIFESSAAFVARLREAAS</sequence>
<evidence type="ECO:0000256" key="4">
    <source>
        <dbReference type="SAM" id="MobiDB-lite"/>
    </source>
</evidence>
<evidence type="ECO:0000313" key="6">
    <source>
        <dbReference type="EMBL" id="MBR7832183.1"/>
    </source>
</evidence>
<feature type="binding site" evidence="2">
    <location>
        <position position="119"/>
    </location>
    <ligand>
        <name>substrate</name>
    </ligand>
</feature>
<comment type="caution">
    <text evidence="6">The sequence shown here is derived from an EMBL/GenBank/DDBJ whole genome shotgun (WGS) entry which is preliminary data.</text>
</comment>
<dbReference type="PIRSF" id="PIRSF017388">
    <property type="entry name" value="Esterase_lipase"/>
    <property type="match status" value="1"/>
</dbReference>
<organism evidence="6 7">
    <name type="scientific">Actinospica durhamensis</name>
    <dbReference type="NCBI Taxonomy" id="1508375"/>
    <lineage>
        <taxon>Bacteria</taxon>
        <taxon>Bacillati</taxon>
        <taxon>Actinomycetota</taxon>
        <taxon>Actinomycetes</taxon>
        <taxon>Catenulisporales</taxon>
        <taxon>Actinospicaceae</taxon>
        <taxon>Actinospica</taxon>
    </lineage>
</organism>
<feature type="active site" description="Charge relay system" evidence="1">
    <location>
        <position position="249"/>
    </location>
</feature>
<evidence type="ECO:0000256" key="2">
    <source>
        <dbReference type="PIRSR" id="PIRSR017388-2"/>
    </source>
</evidence>
<dbReference type="InterPro" id="IPR012354">
    <property type="entry name" value="Esterase_lipase"/>
</dbReference>
<dbReference type="InterPro" id="IPR029058">
    <property type="entry name" value="AB_hydrolase_fold"/>
</dbReference>
<dbReference type="RefSeq" id="WP_212526717.1">
    <property type="nucleotide sequence ID" value="NZ_JAGSOG010000007.1"/>
</dbReference>
<gene>
    <name evidence="6" type="ORF">KDL01_02865</name>
</gene>
<dbReference type="Pfam" id="PF12146">
    <property type="entry name" value="Hydrolase_4"/>
    <property type="match status" value="1"/>
</dbReference>
<dbReference type="Gene3D" id="3.40.50.1820">
    <property type="entry name" value="alpha/beta hydrolase"/>
    <property type="match status" value="1"/>
</dbReference>
<protein>
    <submittedName>
        <fullName evidence="6">Alpha/beta fold hydrolase</fullName>
    </submittedName>
</protein>
<keyword evidence="6" id="KW-0378">Hydrolase</keyword>
<reference evidence="6" key="1">
    <citation type="submission" date="2021-04" db="EMBL/GenBank/DDBJ databases">
        <title>Genome based classification of Actinospica acidithermotolerans sp. nov., an actinobacterium isolated from an Indonesian hot spring.</title>
        <authorList>
            <person name="Kusuma A.B."/>
            <person name="Putra K.E."/>
            <person name="Nafisah S."/>
            <person name="Loh J."/>
            <person name="Nouioui I."/>
            <person name="Goodfellow M."/>
        </authorList>
    </citation>
    <scope>NUCLEOTIDE SEQUENCE</scope>
    <source>
        <strain evidence="6">CSCA 57</strain>
    </source>
</reference>
<feature type="compositionally biased region" description="Low complexity" evidence="4">
    <location>
        <begin position="1"/>
        <end position="15"/>
    </location>
</feature>
<proteinExistence type="predicted"/>
<dbReference type="InterPro" id="IPR022742">
    <property type="entry name" value="Hydrolase_4"/>
</dbReference>
<evidence type="ECO:0000256" key="3">
    <source>
        <dbReference type="PIRSR" id="PIRSR017388-3"/>
    </source>
</evidence>